<dbReference type="AlphaFoldDB" id="A0A9W9YC14"/>
<accession>A0A9W9YC14</accession>
<proteinExistence type="predicted"/>
<organism evidence="1 2">
    <name type="scientific">Desmophyllum pertusum</name>
    <dbReference type="NCBI Taxonomy" id="174260"/>
    <lineage>
        <taxon>Eukaryota</taxon>
        <taxon>Metazoa</taxon>
        <taxon>Cnidaria</taxon>
        <taxon>Anthozoa</taxon>
        <taxon>Hexacorallia</taxon>
        <taxon>Scleractinia</taxon>
        <taxon>Caryophylliina</taxon>
        <taxon>Caryophylliidae</taxon>
        <taxon>Desmophyllum</taxon>
    </lineage>
</organism>
<keyword evidence="2" id="KW-1185">Reference proteome</keyword>
<name>A0A9W9YC14_9CNID</name>
<gene>
    <name evidence="1" type="ORF">OS493_018346</name>
</gene>
<reference evidence="1" key="1">
    <citation type="submission" date="2023-01" db="EMBL/GenBank/DDBJ databases">
        <title>Genome assembly of the deep-sea coral Lophelia pertusa.</title>
        <authorList>
            <person name="Herrera S."/>
            <person name="Cordes E."/>
        </authorList>
    </citation>
    <scope>NUCLEOTIDE SEQUENCE</scope>
    <source>
        <strain evidence="1">USNM1676648</strain>
        <tissue evidence="1">Polyp</tissue>
    </source>
</reference>
<evidence type="ECO:0000313" key="1">
    <source>
        <dbReference type="EMBL" id="KAJ7333170.1"/>
    </source>
</evidence>
<evidence type="ECO:0000313" key="2">
    <source>
        <dbReference type="Proteomes" id="UP001163046"/>
    </source>
</evidence>
<comment type="caution">
    <text evidence="1">The sequence shown here is derived from an EMBL/GenBank/DDBJ whole genome shotgun (WGS) entry which is preliminary data.</text>
</comment>
<sequence>MGDLGTRLPFSLPFERKAALRVDRNKILLYKQIVAVCTKLQTFPDYLQSLSLSNTPSFANVLKDKHPTDHKRKGRTTSSLDVSFTDSLSKLCMNTLTYISWCFMFTPQ</sequence>
<dbReference type="Proteomes" id="UP001163046">
    <property type="component" value="Unassembled WGS sequence"/>
</dbReference>
<dbReference type="EMBL" id="MU827787">
    <property type="protein sequence ID" value="KAJ7333170.1"/>
    <property type="molecule type" value="Genomic_DNA"/>
</dbReference>
<protein>
    <submittedName>
        <fullName evidence="1">Uncharacterized protein</fullName>
    </submittedName>
</protein>